<evidence type="ECO:0000313" key="1">
    <source>
        <dbReference type="EMBL" id="GGA82026.1"/>
    </source>
</evidence>
<sequence length="62" mass="6894">MTAIETPCVRICVIDETTGICIGCGRTLEEIGSWMSYTAEERRTVMAGLEKRLSKIADREKA</sequence>
<comment type="caution">
    <text evidence="1">The sequence shown here is derived from an EMBL/GenBank/DDBJ whole genome shotgun (WGS) entry which is preliminary data.</text>
</comment>
<evidence type="ECO:0000313" key="2">
    <source>
        <dbReference type="Proteomes" id="UP000636264"/>
    </source>
</evidence>
<reference evidence="1" key="1">
    <citation type="journal article" date="2014" name="Int. J. Syst. Evol. Microbiol.">
        <title>Complete genome sequence of Corynebacterium casei LMG S-19264T (=DSM 44701T), isolated from a smear-ripened cheese.</title>
        <authorList>
            <consortium name="US DOE Joint Genome Institute (JGI-PGF)"/>
            <person name="Walter F."/>
            <person name="Albersmeier A."/>
            <person name="Kalinowski J."/>
            <person name="Ruckert C."/>
        </authorList>
    </citation>
    <scope>NUCLEOTIDE SEQUENCE</scope>
    <source>
        <strain evidence="1">CGMCC 1.15320</strain>
    </source>
</reference>
<dbReference type="Pfam" id="PF06945">
    <property type="entry name" value="DUF1289"/>
    <property type="match status" value="1"/>
</dbReference>
<proteinExistence type="predicted"/>
<dbReference type="AlphaFoldDB" id="A0A916S573"/>
<name>A0A916S573_9HYPH</name>
<evidence type="ECO:0008006" key="3">
    <source>
        <dbReference type="Google" id="ProtNLM"/>
    </source>
</evidence>
<dbReference type="EMBL" id="BMIF01000023">
    <property type="protein sequence ID" value="GGA82026.1"/>
    <property type="molecule type" value="Genomic_DNA"/>
</dbReference>
<dbReference type="InterPro" id="IPR010710">
    <property type="entry name" value="DUF1289"/>
</dbReference>
<protein>
    <recommendedName>
        <fullName evidence="3">DUF1289 domain-containing protein</fullName>
    </recommendedName>
</protein>
<reference evidence="1" key="2">
    <citation type="submission" date="2020-09" db="EMBL/GenBank/DDBJ databases">
        <authorList>
            <person name="Sun Q."/>
            <person name="Zhou Y."/>
        </authorList>
    </citation>
    <scope>NUCLEOTIDE SEQUENCE</scope>
    <source>
        <strain evidence="1">CGMCC 1.15320</strain>
    </source>
</reference>
<accession>A0A916S573</accession>
<dbReference type="Proteomes" id="UP000636264">
    <property type="component" value="Unassembled WGS sequence"/>
</dbReference>
<dbReference type="PANTHER" id="PTHR35175">
    <property type="entry name" value="DUF1289 DOMAIN-CONTAINING PROTEIN"/>
    <property type="match status" value="1"/>
</dbReference>
<dbReference type="RefSeq" id="WP_188722913.1">
    <property type="nucleotide sequence ID" value="NZ_BMIF01000023.1"/>
</dbReference>
<dbReference type="PANTHER" id="PTHR35175:SF2">
    <property type="entry name" value="DUF1289 DOMAIN-CONTAINING PROTEIN"/>
    <property type="match status" value="1"/>
</dbReference>
<organism evidence="1 2">
    <name type="scientific">Nitratireductor aestuarii</name>
    <dbReference type="NCBI Taxonomy" id="1735103"/>
    <lineage>
        <taxon>Bacteria</taxon>
        <taxon>Pseudomonadati</taxon>
        <taxon>Pseudomonadota</taxon>
        <taxon>Alphaproteobacteria</taxon>
        <taxon>Hyphomicrobiales</taxon>
        <taxon>Phyllobacteriaceae</taxon>
        <taxon>Nitratireductor</taxon>
    </lineage>
</organism>
<gene>
    <name evidence="1" type="ORF">GCM10011385_40310</name>
</gene>
<keyword evidence="2" id="KW-1185">Reference proteome</keyword>